<dbReference type="AlphaFoldDB" id="A0A1G5S414"/>
<accession>A0A1G5S414</accession>
<keyword evidence="2" id="KW-1133">Transmembrane helix</keyword>
<reference evidence="3 4" key="1">
    <citation type="submission" date="2016-10" db="EMBL/GenBank/DDBJ databases">
        <authorList>
            <person name="de Groot N.N."/>
        </authorList>
    </citation>
    <scope>NUCLEOTIDE SEQUENCE [LARGE SCALE GENOMIC DNA]</scope>
    <source>
        <strain evidence="3 4">DSM 10317</strain>
    </source>
</reference>
<proteinExistence type="predicted"/>
<feature type="transmembrane region" description="Helical" evidence="2">
    <location>
        <begin position="68"/>
        <end position="90"/>
    </location>
</feature>
<dbReference type="EMBL" id="FMWK01000018">
    <property type="protein sequence ID" value="SCZ81056.1"/>
    <property type="molecule type" value="Genomic_DNA"/>
</dbReference>
<feature type="transmembrane region" description="Helical" evidence="2">
    <location>
        <begin position="37"/>
        <end position="62"/>
    </location>
</feature>
<keyword evidence="2" id="KW-0472">Membrane</keyword>
<feature type="coiled-coil region" evidence="1">
    <location>
        <begin position="227"/>
        <end position="254"/>
    </location>
</feature>
<feature type="transmembrane region" description="Helical" evidence="2">
    <location>
        <begin position="142"/>
        <end position="163"/>
    </location>
</feature>
<feature type="transmembrane region" description="Helical" evidence="2">
    <location>
        <begin position="111"/>
        <end position="136"/>
    </location>
</feature>
<dbReference type="InterPro" id="IPR010540">
    <property type="entry name" value="CmpB_TMEM229"/>
</dbReference>
<dbReference type="Proteomes" id="UP000199428">
    <property type="component" value="Unassembled WGS sequence"/>
</dbReference>
<evidence type="ECO:0000313" key="4">
    <source>
        <dbReference type="Proteomes" id="UP000199428"/>
    </source>
</evidence>
<feature type="transmembrane region" description="Helical" evidence="2">
    <location>
        <begin position="6"/>
        <end position="25"/>
    </location>
</feature>
<organism evidence="3 4">
    <name type="scientific">Pseudobutyrivibrio xylanivorans</name>
    <dbReference type="NCBI Taxonomy" id="185007"/>
    <lineage>
        <taxon>Bacteria</taxon>
        <taxon>Bacillati</taxon>
        <taxon>Bacillota</taxon>
        <taxon>Clostridia</taxon>
        <taxon>Lachnospirales</taxon>
        <taxon>Lachnospiraceae</taxon>
        <taxon>Pseudobutyrivibrio</taxon>
    </lineage>
</organism>
<gene>
    <name evidence="3" type="ORF">SAMN02910350_02613</name>
</gene>
<dbReference type="RefSeq" id="WP_090163932.1">
    <property type="nucleotide sequence ID" value="NZ_FMWK01000018.1"/>
</dbReference>
<name>A0A1G5S414_PSEXY</name>
<keyword evidence="2" id="KW-0812">Transmembrane</keyword>
<protein>
    <submittedName>
        <fullName evidence="3">Uncharacterized membrane protein</fullName>
    </submittedName>
</protein>
<evidence type="ECO:0000313" key="3">
    <source>
        <dbReference type="EMBL" id="SCZ81056.1"/>
    </source>
</evidence>
<evidence type="ECO:0000256" key="1">
    <source>
        <dbReference type="SAM" id="Coils"/>
    </source>
</evidence>
<evidence type="ECO:0000256" key="2">
    <source>
        <dbReference type="SAM" id="Phobius"/>
    </source>
</evidence>
<keyword evidence="1" id="KW-0175">Coiled coil</keyword>
<dbReference type="Pfam" id="PF06541">
    <property type="entry name" value="ABC_trans_CmpB"/>
    <property type="match status" value="1"/>
</dbReference>
<sequence>MEYLINLLLLFFAFSFIGWCIEVTLKYRQFHRFINRGFLTGPWLPIYGFGAVLITVSVQGIAGLESSIGTTFVISFYVCGIVEYLASYFLEKRYHARWWDYSQKPMNLKGRVWIGNLILFGLGGIAIIELANPIFYDLFSRISLMTRSIIAGLLSCVFITDYISSQFIMKMVKAGVENSEADNTEEINKEILLLFSDKSYFYRRFADAYPDVIYRTEKIKAHMEEVRIETERLRAEAEVRLSEMNERLAESREQFAATVDPVGTAKNKMISKQESLIELLYDEESATDEMKGLVEEIAECKSIIEKRRIGGNFLWEH</sequence>